<reference evidence="2" key="1">
    <citation type="journal article" date="2020" name="Nature">
        <title>Giant virus diversity and host interactions through global metagenomics.</title>
        <authorList>
            <person name="Schulz F."/>
            <person name="Roux S."/>
            <person name="Paez-Espino D."/>
            <person name="Jungbluth S."/>
            <person name="Walsh D.A."/>
            <person name="Denef V.J."/>
            <person name="McMahon K.D."/>
            <person name="Konstantinidis K.T."/>
            <person name="Eloe-Fadrosh E.A."/>
            <person name="Kyrpides N.C."/>
            <person name="Woyke T."/>
        </authorList>
    </citation>
    <scope>NUCLEOTIDE SEQUENCE</scope>
    <source>
        <strain evidence="2">GVMAG-M-3300010354-11</strain>
    </source>
</reference>
<evidence type="ECO:0000313" key="2">
    <source>
        <dbReference type="EMBL" id="QHS90678.1"/>
    </source>
</evidence>
<proteinExistence type="predicted"/>
<feature type="transmembrane region" description="Helical" evidence="1">
    <location>
        <begin position="51"/>
        <end position="69"/>
    </location>
</feature>
<protein>
    <submittedName>
        <fullName evidence="2">Uncharacterized protein</fullName>
    </submittedName>
</protein>
<evidence type="ECO:0000256" key="1">
    <source>
        <dbReference type="SAM" id="Phobius"/>
    </source>
</evidence>
<sequence length="76" mass="9168">MEESLYVFQFSNKEYVDLVDDIARMVIIQIAIQFLYYLNSSDNIQFFSSDFILLVIYMVLGIMLYRLVFRKMITFK</sequence>
<accession>A0A6C0BH00</accession>
<keyword evidence="1" id="KW-1133">Transmembrane helix</keyword>
<organism evidence="2">
    <name type="scientific">viral metagenome</name>
    <dbReference type="NCBI Taxonomy" id="1070528"/>
    <lineage>
        <taxon>unclassified sequences</taxon>
        <taxon>metagenomes</taxon>
        <taxon>organismal metagenomes</taxon>
    </lineage>
</organism>
<dbReference type="AlphaFoldDB" id="A0A6C0BH00"/>
<keyword evidence="1" id="KW-0472">Membrane</keyword>
<keyword evidence="1" id="KW-0812">Transmembrane</keyword>
<name>A0A6C0BH00_9ZZZZ</name>
<dbReference type="EMBL" id="MN739142">
    <property type="protein sequence ID" value="QHS90678.1"/>
    <property type="molecule type" value="Genomic_DNA"/>
</dbReference>